<evidence type="ECO:0000313" key="2">
    <source>
        <dbReference type="EMBL" id="OSX56295.1"/>
    </source>
</evidence>
<dbReference type="AlphaFoldDB" id="A0A1X6MIX8"/>
<dbReference type="STRING" id="670580.A0A1X6MIX8"/>
<dbReference type="Proteomes" id="UP000194127">
    <property type="component" value="Unassembled WGS sequence"/>
</dbReference>
<protein>
    <submittedName>
        <fullName evidence="2">Uncharacterized protein</fullName>
    </submittedName>
</protein>
<feature type="chain" id="PRO_5010890272" evidence="1">
    <location>
        <begin position="22"/>
        <end position="212"/>
    </location>
</feature>
<evidence type="ECO:0000256" key="1">
    <source>
        <dbReference type="SAM" id="SignalP"/>
    </source>
</evidence>
<reference evidence="2 3" key="1">
    <citation type="submission" date="2017-04" db="EMBL/GenBank/DDBJ databases">
        <title>Genome Sequence of the Model Brown-Rot Fungus Postia placenta SB12.</title>
        <authorList>
            <consortium name="DOE Joint Genome Institute"/>
            <person name="Gaskell J."/>
            <person name="Kersten P."/>
            <person name="Larrondo L.F."/>
            <person name="Canessa P."/>
            <person name="Martinez D."/>
            <person name="Hibbett D."/>
            <person name="Schmoll M."/>
            <person name="Kubicek C.P."/>
            <person name="Martinez A.T."/>
            <person name="Yadav J."/>
            <person name="Master E."/>
            <person name="Magnuson J.K."/>
            <person name="James T."/>
            <person name="Yaver D."/>
            <person name="Berka R."/>
            <person name="Labutti K."/>
            <person name="Lipzen A."/>
            <person name="Aerts A."/>
            <person name="Barry K."/>
            <person name="Henrissat B."/>
            <person name="Blanchette R."/>
            <person name="Grigoriev I."/>
            <person name="Cullen D."/>
        </authorList>
    </citation>
    <scope>NUCLEOTIDE SEQUENCE [LARGE SCALE GENOMIC DNA]</scope>
    <source>
        <strain evidence="2 3">MAD-698-R-SB12</strain>
    </source>
</reference>
<dbReference type="RefSeq" id="XP_024333089.1">
    <property type="nucleotide sequence ID" value="XM_024480073.1"/>
</dbReference>
<dbReference type="GO" id="GO:0016787">
    <property type="term" value="F:hydrolase activity"/>
    <property type="evidence" value="ECO:0007669"/>
    <property type="project" value="InterPro"/>
</dbReference>
<keyword evidence="1" id="KW-0732">Signal</keyword>
<dbReference type="OrthoDB" id="4018688at2759"/>
<dbReference type="Gene3D" id="3.40.1210.10">
    <property type="entry name" value="Survival protein SurE-like phosphatase/nucleotidase"/>
    <property type="match status" value="1"/>
</dbReference>
<accession>A0A1X6MIX8</accession>
<dbReference type="InterPro" id="IPR036523">
    <property type="entry name" value="SurE-like_sf"/>
</dbReference>
<keyword evidence="3" id="KW-1185">Reference proteome</keyword>
<dbReference type="SUPFAM" id="SSF64167">
    <property type="entry name" value="SurE-like"/>
    <property type="match status" value="1"/>
</dbReference>
<name>A0A1X6MIX8_9APHY</name>
<evidence type="ECO:0000313" key="3">
    <source>
        <dbReference type="Proteomes" id="UP000194127"/>
    </source>
</evidence>
<sequence>MLSSAWLWLALAFASIFTLSAKDILLTNDDGLVVAQISAQYRGALMSFRGQVWNGVQNYYTHTRVNYVNAYPVDAANYGIKILSPKFFTKEPDFVDSGPNIGNDPRTNVTPGVPLLPEGVTVNVNYPAIDGCMNPSDYKWVFSRNLANIGQEDIRTCESTVLPTEKDDIAAGGCFISVSVLKATTKAKANAELQAAVYRQLNKLPFTCLASS</sequence>
<organism evidence="2 3">
    <name type="scientific">Postia placenta MAD-698-R-SB12</name>
    <dbReference type="NCBI Taxonomy" id="670580"/>
    <lineage>
        <taxon>Eukaryota</taxon>
        <taxon>Fungi</taxon>
        <taxon>Dikarya</taxon>
        <taxon>Basidiomycota</taxon>
        <taxon>Agaricomycotina</taxon>
        <taxon>Agaricomycetes</taxon>
        <taxon>Polyporales</taxon>
        <taxon>Adustoporiaceae</taxon>
        <taxon>Rhodonia</taxon>
    </lineage>
</organism>
<dbReference type="GeneID" id="36325023"/>
<proteinExistence type="predicted"/>
<gene>
    <name evidence="2" type="ORF">POSPLADRAFT_1050811</name>
</gene>
<dbReference type="EMBL" id="KZ110614">
    <property type="protein sequence ID" value="OSX56295.1"/>
    <property type="molecule type" value="Genomic_DNA"/>
</dbReference>
<feature type="signal peptide" evidence="1">
    <location>
        <begin position="1"/>
        <end position="21"/>
    </location>
</feature>